<name>A0A173ZX31_9FIRM</name>
<dbReference type="AlphaFoldDB" id="A0A173ZX31"/>
<reference evidence="1 2" key="1">
    <citation type="submission" date="2015-09" db="EMBL/GenBank/DDBJ databases">
        <authorList>
            <consortium name="Pathogen Informatics"/>
        </authorList>
    </citation>
    <scope>NUCLEOTIDE SEQUENCE [LARGE SCALE GENOMIC DNA]</scope>
    <source>
        <strain evidence="1 2">2789STDY5608838</strain>
    </source>
</reference>
<gene>
    <name evidence="1" type="ORF">ERS852395_01355</name>
</gene>
<organism evidence="1 2">
    <name type="scientific">Blautia obeum</name>
    <dbReference type="NCBI Taxonomy" id="40520"/>
    <lineage>
        <taxon>Bacteria</taxon>
        <taxon>Bacillati</taxon>
        <taxon>Bacillota</taxon>
        <taxon>Clostridia</taxon>
        <taxon>Lachnospirales</taxon>
        <taxon>Lachnospiraceae</taxon>
        <taxon>Blautia</taxon>
    </lineage>
</organism>
<proteinExistence type="predicted"/>
<accession>A0A173ZX31</accession>
<evidence type="ECO:0000313" key="2">
    <source>
        <dbReference type="Proteomes" id="UP000095447"/>
    </source>
</evidence>
<dbReference type="Proteomes" id="UP000095447">
    <property type="component" value="Unassembled WGS sequence"/>
</dbReference>
<sequence length="90" mass="11365">MKCVRKEQYECIYLTKQNREEVLKIFEPNIDGEHIFIKEDNDRHCIVEHLGWYRTYYFYNRWYVLGLEDYTWNCYTDEEFKEEFELVEGR</sequence>
<dbReference type="EMBL" id="CYZA01000006">
    <property type="protein sequence ID" value="CUN80199.1"/>
    <property type="molecule type" value="Genomic_DNA"/>
</dbReference>
<evidence type="ECO:0000313" key="1">
    <source>
        <dbReference type="EMBL" id="CUN80199.1"/>
    </source>
</evidence>
<protein>
    <submittedName>
        <fullName evidence="1">Uncharacterized protein</fullName>
    </submittedName>
</protein>